<dbReference type="InterPro" id="IPR009000">
    <property type="entry name" value="Transl_B-barrel_sf"/>
</dbReference>
<accession>A0A382H225</accession>
<proteinExistence type="predicted"/>
<protein>
    <recommendedName>
        <fullName evidence="2">50S ribosomal protein L3</fullName>
    </recommendedName>
</protein>
<feature type="non-terminal residue" evidence="1">
    <location>
        <position position="1"/>
    </location>
</feature>
<dbReference type="SUPFAM" id="SSF50447">
    <property type="entry name" value="Translation proteins"/>
    <property type="match status" value="1"/>
</dbReference>
<evidence type="ECO:0000313" key="1">
    <source>
        <dbReference type="EMBL" id="SVB81185.1"/>
    </source>
</evidence>
<name>A0A382H225_9ZZZZ</name>
<dbReference type="Gene3D" id="2.40.30.10">
    <property type="entry name" value="Translation factors"/>
    <property type="match status" value="1"/>
</dbReference>
<reference evidence="1" key="1">
    <citation type="submission" date="2018-05" db="EMBL/GenBank/DDBJ databases">
        <authorList>
            <person name="Lanie J.A."/>
            <person name="Ng W.-L."/>
            <person name="Kazmierczak K.M."/>
            <person name="Andrzejewski T.M."/>
            <person name="Davidsen T.M."/>
            <person name="Wayne K.J."/>
            <person name="Tettelin H."/>
            <person name="Glass J.I."/>
            <person name="Rusch D."/>
            <person name="Podicherti R."/>
            <person name="Tsui H.-C.T."/>
            <person name="Winkler M.E."/>
        </authorList>
    </citation>
    <scope>NUCLEOTIDE SEQUENCE</scope>
</reference>
<dbReference type="AlphaFoldDB" id="A0A382H225"/>
<sequence length="28" mass="3104">VKVDREKNRLIVKGAIPGAKNRTIVVTK</sequence>
<organism evidence="1">
    <name type="scientific">marine metagenome</name>
    <dbReference type="NCBI Taxonomy" id="408172"/>
    <lineage>
        <taxon>unclassified sequences</taxon>
        <taxon>metagenomes</taxon>
        <taxon>ecological metagenomes</taxon>
    </lineage>
</organism>
<gene>
    <name evidence="1" type="ORF">METZ01_LOCUS234039</name>
</gene>
<dbReference type="EMBL" id="UINC01058662">
    <property type="protein sequence ID" value="SVB81185.1"/>
    <property type="molecule type" value="Genomic_DNA"/>
</dbReference>
<evidence type="ECO:0008006" key="2">
    <source>
        <dbReference type="Google" id="ProtNLM"/>
    </source>
</evidence>